<organism evidence="1 2">
    <name type="scientific">Paucilactobacillus suebicus DSM 5007 = KCTC 3549</name>
    <dbReference type="NCBI Taxonomy" id="1423807"/>
    <lineage>
        <taxon>Bacteria</taxon>
        <taxon>Bacillati</taxon>
        <taxon>Bacillota</taxon>
        <taxon>Bacilli</taxon>
        <taxon>Lactobacillales</taxon>
        <taxon>Lactobacillaceae</taxon>
        <taxon>Paucilactobacillus</taxon>
    </lineage>
</organism>
<proteinExistence type="predicted"/>
<dbReference type="Proteomes" id="UP000051820">
    <property type="component" value="Unassembled WGS sequence"/>
</dbReference>
<dbReference type="eggNOG" id="ENOG5032VTB">
    <property type="taxonomic scope" value="Bacteria"/>
</dbReference>
<reference evidence="1 2" key="1">
    <citation type="journal article" date="2015" name="Genome Announc.">
        <title>Expanding the biotechnology potential of lactobacilli through comparative genomics of 213 strains and associated genera.</title>
        <authorList>
            <person name="Sun Z."/>
            <person name="Harris H.M."/>
            <person name="McCann A."/>
            <person name="Guo C."/>
            <person name="Argimon S."/>
            <person name="Zhang W."/>
            <person name="Yang X."/>
            <person name="Jeffery I.B."/>
            <person name="Cooney J.C."/>
            <person name="Kagawa T.F."/>
            <person name="Liu W."/>
            <person name="Song Y."/>
            <person name="Salvetti E."/>
            <person name="Wrobel A."/>
            <person name="Rasinkangas P."/>
            <person name="Parkhill J."/>
            <person name="Rea M.C."/>
            <person name="O'Sullivan O."/>
            <person name="Ritari J."/>
            <person name="Douillard F.P."/>
            <person name="Paul Ross R."/>
            <person name="Yang R."/>
            <person name="Briner A.E."/>
            <person name="Felis G.E."/>
            <person name="de Vos W.M."/>
            <person name="Barrangou R."/>
            <person name="Klaenhammer T.R."/>
            <person name="Caufield P.W."/>
            <person name="Cui Y."/>
            <person name="Zhang H."/>
            <person name="O'Toole P.W."/>
        </authorList>
    </citation>
    <scope>NUCLEOTIDE SEQUENCE [LARGE SCALE GENOMIC DNA]</scope>
    <source>
        <strain evidence="1 2">DSM 5007</strain>
    </source>
</reference>
<keyword evidence="2" id="KW-1185">Reference proteome</keyword>
<gene>
    <name evidence="1" type="ORF">FD16_GL000345</name>
</gene>
<dbReference type="EMBL" id="AZGF01000012">
    <property type="protein sequence ID" value="KRM11977.1"/>
    <property type="molecule type" value="Genomic_DNA"/>
</dbReference>
<dbReference type="AlphaFoldDB" id="A0A0R1W8U2"/>
<name>A0A0R1W8U2_9LACO</name>
<dbReference type="RefSeq" id="WP_010621143.1">
    <property type="nucleotide sequence ID" value="NZ_AZGF01000012.1"/>
</dbReference>
<dbReference type="OrthoDB" id="3238747at2"/>
<dbReference type="PATRIC" id="fig|1423807.3.peg.349"/>
<protein>
    <submittedName>
        <fullName evidence="1">Uncharacterized protein</fullName>
    </submittedName>
</protein>
<accession>A0A0R1W8U2</accession>
<evidence type="ECO:0000313" key="2">
    <source>
        <dbReference type="Proteomes" id="UP000051820"/>
    </source>
</evidence>
<evidence type="ECO:0000313" key="1">
    <source>
        <dbReference type="EMBL" id="KRM11977.1"/>
    </source>
</evidence>
<sequence>MTIELKVSMSETKTKVELPDEQGTLIFSSKPIEIPDHGIQLFINESYLVSVDDEPKKYDEVLTIQLPWSIEPKLVGRVMQNRIGETEIKVPQSQIKAMQSYLDMLTKTTARLGVVLSKKAVAKKDPAKPRHKFYKDMVNMPFKVNRNGSEATVFWTASKEMTVKAGAKLTGEKIMNKDGSMRYGTKYGEKLRADHADAIDGLVTTKDVKLRSVNEVGLFLYYGDTNGRLELINEYGQTLNELTIVK</sequence>
<comment type="caution">
    <text evidence="1">The sequence shown here is derived from an EMBL/GenBank/DDBJ whole genome shotgun (WGS) entry which is preliminary data.</text>
</comment>
<dbReference type="STRING" id="1423807.FD16_GL000345"/>